<protein>
    <submittedName>
        <fullName evidence="1">Uncharacterized protein</fullName>
    </submittedName>
</protein>
<accession>A0A9Q3BUB2</accession>
<evidence type="ECO:0000313" key="2">
    <source>
        <dbReference type="Proteomes" id="UP000765509"/>
    </source>
</evidence>
<dbReference type="Proteomes" id="UP000765509">
    <property type="component" value="Unassembled WGS sequence"/>
</dbReference>
<gene>
    <name evidence="1" type="ORF">O181_010655</name>
</gene>
<keyword evidence="2" id="KW-1185">Reference proteome</keyword>
<organism evidence="1 2">
    <name type="scientific">Austropuccinia psidii MF-1</name>
    <dbReference type="NCBI Taxonomy" id="1389203"/>
    <lineage>
        <taxon>Eukaryota</taxon>
        <taxon>Fungi</taxon>
        <taxon>Dikarya</taxon>
        <taxon>Basidiomycota</taxon>
        <taxon>Pucciniomycotina</taxon>
        <taxon>Pucciniomycetes</taxon>
        <taxon>Pucciniales</taxon>
        <taxon>Sphaerophragmiaceae</taxon>
        <taxon>Austropuccinia</taxon>
    </lineage>
</organism>
<comment type="caution">
    <text evidence="1">The sequence shown here is derived from an EMBL/GenBank/DDBJ whole genome shotgun (WGS) entry which is preliminary data.</text>
</comment>
<evidence type="ECO:0000313" key="1">
    <source>
        <dbReference type="EMBL" id="MBW0470940.1"/>
    </source>
</evidence>
<dbReference type="EMBL" id="AVOT02002608">
    <property type="protein sequence ID" value="MBW0470940.1"/>
    <property type="molecule type" value="Genomic_DNA"/>
</dbReference>
<name>A0A9Q3BUB2_9BASI</name>
<sequence>MSLKIYDHRLKYVVLISNQHLSLFNQVIEMRRTRCLAIGIFKTQRGYLDESHSIRLDDHRIRAADIQRTMKPGLKGLRVFFSSLKGMSSCPERPHHPVELAAAVPSISTSMVRHIPTSTPRGWRRRSTAVGCLTIDVFFISLPKLMSHDRASGHSLLLAEVAGSSSKSQEQP</sequence>
<proteinExistence type="predicted"/>
<dbReference type="AlphaFoldDB" id="A0A9Q3BUB2"/>
<reference evidence="1" key="1">
    <citation type="submission" date="2021-03" db="EMBL/GenBank/DDBJ databases">
        <title>Draft genome sequence of rust myrtle Austropuccinia psidii MF-1, a brazilian biotype.</title>
        <authorList>
            <person name="Quecine M.C."/>
            <person name="Pachon D.M.R."/>
            <person name="Bonatelli M.L."/>
            <person name="Correr F.H."/>
            <person name="Franceschini L.M."/>
            <person name="Leite T.F."/>
            <person name="Margarido G.R.A."/>
            <person name="Almeida C.A."/>
            <person name="Ferrarezi J.A."/>
            <person name="Labate C.A."/>
        </authorList>
    </citation>
    <scope>NUCLEOTIDE SEQUENCE</scope>
    <source>
        <strain evidence="1">MF-1</strain>
    </source>
</reference>